<dbReference type="InterPro" id="IPR036047">
    <property type="entry name" value="F-box-like_dom_sf"/>
</dbReference>
<name>A0A078HGC9_BRANA</name>
<dbReference type="OMA" id="WIDVAVR"/>
<evidence type="ECO:0000259" key="1">
    <source>
        <dbReference type="Pfam" id="PF00646"/>
    </source>
</evidence>
<protein>
    <submittedName>
        <fullName evidence="2">BnaC08g09700D protein</fullName>
    </submittedName>
</protein>
<dbReference type="InterPro" id="IPR001810">
    <property type="entry name" value="F-box_dom"/>
</dbReference>
<dbReference type="Gramene" id="CDY36877">
    <property type="protein sequence ID" value="CDY36877"/>
    <property type="gene ID" value="GSBRNA2T00062961001"/>
</dbReference>
<dbReference type="EMBL" id="LK032385">
    <property type="protein sequence ID" value="CDY36877.1"/>
    <property type="molecule type" value="Genomic_DNA"/>
</dbReference>
<dbReference type="PANTHER" id="PTHR31293:SF25">
    <property type="entry name" value="F-BOX_RNI SUPERFAMILY PROTEIN"/>
    <property type="match status" value="1"/>
</dbReference>
<sequence length="238" mass="27046">MTLEMDHISGLLDEVLSHILSFLPTKLAALTSVLSTRWRNLLTLVPNLDISSHNKIVQLDGSVFLCNLWCYSQGGYVWNYAELHGFYGKGLALQGNISINKVSLKCKNYVHPDDLNRWIRNVLRHGVSDLELFMKMVVMILIIFCLKRCTFLPKLKTLVISRDLRCKDKLEMLLPAFPVLDELYVKNILWKPWGDTVSSASLKKLTLRAEGCESMTVHVPTSMSISFDTPETMINPGF</sequence>
<dbReference type="InterPro" id="IPR053781">
    <property type="entry name" value="F-box_AtFBL13-like"/>
</dbReference>
<evidence type="ECO:0000313" key="2">
    <source>
        <dbReference type="EMBL" id="CDY36877.1"/>
    </source>
</evidence>
<gene>
    <name evidence="2" type="primary">BnaC08g09700D</name>
    <name evidence="2" type="ORF">GSBRNA2T00062961001</name>
</gene>
<reference evidence="2 3" key="1">
    <citation type="journal article" date="2014" name="Science">
        <title>Plant genetics. Early allopolyploid evolution in the post-Neolithic Brassica napus oilseed genome.</title>
        <authorList>
            <person name="Chalhoub B."/>
            <person name="Denoeud F."/>
            <person name="Liu S."/>
            <person name="Parkin I.A."/>
            <person name="Tang H."/>
            <person name="Wang X."/>
            <person name="Chiquet J."/>
            <person name="Belcram H."/>
            <person name="Tong C."/>
            <person name="Samans B."/>
            <person name="Correa M."/>
            <person name="Da Silva C."/>
            <person name="Just J."/>
            <person name="Falentin C."/>
            <person name="Koh C.S."/>
            <person name="Le Clainche I."/>
            <person name="Bernard M."/>
            <person name="Bento P."/>
            <person name="Noel B."/>
            <person name="Labadie K."/>
            <person name="Alberti A."/>
            <person name="Charles M."/>
            <person name="Arnaud D."/>
            <person name="Guo H."/>
            <person name="Daviaud C."/>
            <person name="Alamery S."/>
            <person name="Jabbari K."/>
            <person name="Zhao M."/>
            <person name="Edger P.P."/>
            <person name="Chelaifa H."/>
            <person name="Tack D."/>
            <person name="Lassalle G."/>
            <person name="Mestiri I."/>
            <person name="Schnel N."/>
            <person name="Le Paslier M.C."/>
            <person name="Fan G."/>
            <person name="Renault V."/>
            <person name="Bayer P.E."/>
            <person name="Golicz A.A."/>
            <person name="Manoli S."/>
            <person name="Lee T.H."/>
            <person name="Thi V.H."/>
            <person name="Chalabi S."/>
            <person name="Hu Q."/>
            <person name="Fan C."/>
            <person name="Tollenaere R."/>
            <person name="Lu Y."/>
            <person name="Battail C."/>
            <person name="Shen J."/>
            <person name="Sidebottom C.H."/>
            <person name="Wang X."/>
            <person name="Canaguier A."/>
            <person name="Chauveau A."/>
            <person name="Berard A."/>
            <person name="Deniot G."/>
            <person name="Guan M."/>
            <person name="Liu Z."/>
            <person name="Sun F."/>
            <person name="Lim Y.P."/>
            <person name="Lyons E."/>
            <person name="Town C.D."/>
            <person name="Bancroft I."/>
            <person name="Wang X."/>
            <person name="Meng J."/>
            <person name="Ma J."/>
            <person name="Pires J.C."/>
            <person name="King G.J."/>
            <person name="Brunel D."/>
            <person name="Delourme R."/>
            <person name="Renard M."/>
            <person name="Aury J.M."/>
            <person name="Adams K.L."/>
            <person name="Batley J."/>
            <person name="Snowdon R.J."/>
            <person name="Tost J."/>
            <person name="Edwards D."/>
            <person name="Zhou Y."/>
            <person name="Hua W."/>
            <person name="Sharpe A.G."/>
            <person name="Paterson A.H."/>
            <person name="Guan C."/>
            <person name="Wincker P."/>
        </authorList>
    </citation>
    <scope>NUCLEOTIDE SEQUENCE [LARGE SCALE GENOMIC DNA]</scope>
    <source>
        <strain evidence="3">cv. Darmor-bzh</strain>
    </source>
</reference>
<organism evidence="2 3">
    <name type="scientific">Brassica napus</name>
    <name type="common">Rape</name>
    <dbReference type="NCBI Taxonomy" id="3708"/>
    <lineage>
        <taxon>Eukaryota</taxon>
        <taxon>Viridiplantae</taxon>
        <taxon>Streptophyta</taxon>
        <taxon>Embryophyta</taxon>
        <taxon>Tracheophyta</taxon>
        <taxon>Spermatophyta</taxon>
        <taxon>Magnoliopsida</taxon>
        <taxon>eudicotyledons</taxon>
        <taxon>Gunneridae</taxon>
        <taxon>Pentapetalae</taxon>
        <taxon>rosids</taxon>
        <taxon>malvids</taxon>
        <taxon>Brassicales</taxon>
        <taxon>Brassicaceae</taxon>
        <taxon>Brassiceae</taxon>
        <taxon>Brassica</taxon>
    </lineage>
</organism>
<dbReference type="PaxDb" id="3708-A0A078HGC9"/>
<dbReference type="PANTHER" id="PTHR31293">
    <property type="entry name" value="RNI-LIKE SUPERFAMILY PROTEIN"/>
    <property type="match status" value="1"/>
</dbReference>
<keyword evidence="3" id="KW-1185">Reference proteome</keyword>
<evidence type="ECO:0000313" key="3">
    <source>
        <dbReference type="Proteomes" id="UP000028999"/>
    </source>
</evidence>
<dbReference type="Proteomes" id="UP000028999">
    <property type="component" value="Unassembled WGS sequence"/>
</dbReference>
<dbReference type="SUPFAM" id="SSF81383">
    <property type="entry name" value="F-box domain"/>
    <property type="match status" value="1"/>
</dbReference>
<dbReference type="AlphaFoldDB" id="A0A078HGC9"/>
<dbReference type="CDD" id="cd22160">
    <property type="entry name" value="F-box_AtFBL13-like"/>
    <property type="match status" value="1"/>
</dbReference>
<proteinExistence type="predicted"/>
<accession>A0A078HGC9</accession>
<feature type="domain" description="F-box" evidence="1">
    <location>
        <begin position="9"/>
        <end position="46"/>
    </location>
</feature>
<dbReference type="Pfam" id="PF00646">
    <property type="entry name" value="F-box"/>
    <property type="match status" value="1"/>
</dbReference>
<dbReference type="InterPro" id="IPR055294">
    <property type="entry name" value="FBL60-like"/>
</dbReference>